<evidence type="ECO:0000256" key="2">
    <source>
        <dbReference type="SAM" id="Phobius"/>
    </source>
</evidence>
<keyword evidence="4" id="KW-1185">Reference proteome</keyword>
<evidence type="ECO:0000313" key="3">
    <source>
        <dbReference type="EMBL" id="ETO26300.1"/>
    </source>
</evidence>
<keyword evidence="2" id="KW-0812">Transmembrane</keyword>
<proteinExistence type="predicted"/>
<name>X6NIZ6_RETFI</name>
<sequence length="228" mass="26099">MGERWDNDNSRNIDDFNFTGKGIDQVIAAWVYFIVIFIVAFTVHSAERLYSNPAKIAKELNLKMPLRKALKGDKTEQEKQNQLKKQASQRRIDQDELGNARRVLNFVETEARSFFDRMTELFISTSGNVVALDNAVELTFAKVTGKKTTTIGLSLLYAIFVSVLGAYVALKMGDWIEKEEEILYDGLKQQHWQSLRRQILRFAAKFKNIVSEHTLFQSIITTATPTNK</sequence>
<dbReference type="EMBL" id="ASPP01007960">
    <property type="protein sequence ID" value="ETO26300.1"/>
    <property type="molecule type" value="Genomic_DNA"/>
</dbReference>
<evidence type="ECO:0000313" key="4">
    <source>
        <dbReference type="Proteomes" id="UP000023152"/>
    </source>
</evidence>
<gene>
    <name evidence="3" type="ORF">RFI_10835</name>
</gene>
<feature type="transmembrane region" description="Helical" evidence="2">
    <location>
        <begin position="27"/>
        <end position="46"/>
    </location>
</feature>
<accession>X6NIZ6</accession>
<keyword evidence="2" id="KW-0472">Membrane</keyword>
<feature type="region of interest" description="Disordered" evidence="1">
    <location>
        <begin position="71"/>
        <end position="92"/>
    </location>
</feature>
<protein>
    <submittedName>
        <fullName evidence="3">Uncharacterized protein</fullName>
    </submittedName>
</protein>
<feature type="transmembrane region" description="Helical" evidence="2">
    <location>
        <begin position="151"/>
        <end position="170"/>
    </location>
</feature>
<organism evidence="3 4">
    <name type="scientific">Reticulomyxa filosa</name>
    <dbReference type="NCBI Taxonomy" id="46433"/>
    <lineage>
        <taxon>Eukaryota</taxon>
        <taxon>Sar</taxon>
        <taxon>Rhizaria</taxon>
        <taxon>Retaria</taxon>
        <taxon>Foraminifera</taxon>
        <taxon>Monothalamids</taxon>
        <taxon>Reticulomyxidae</taxon>
        <taxon>Reticulomyxa</taxon>
    </lineage>
</organism>
<keyword evidence="2" id="KW-1133">Transmembrane helix</keyword>
<comment type="caution">
    <text evidence="3">The sequence shown here is derived from an EMBL/GenBank/DDBJ whole genome shotgun (WGS) entry which is preliminary data.</text>
</comment>
<dbReference type="AlphaFoldDB" id="X6NIZ6"/>
<dbReference type="Proteomes" id="UP000023152">
    <property type="component" value="Unassembled WGS sequence"/>
</dbReference>
<evidence type="ECO:0000256" key="1">
    <source>
        <dbReference type="SAM" id="MobiDB-lite"/>
    </source>
</evidence>
<reference evidence="3 4" key="1">
    <citation type="journal article" date="2013" name="Curr. Biol.">
        <title>The Genome of the Foraminiferan Reticulomyxa filosa.</title>
        <authorList>
            <person name="Glockner G."/>
            <person name="Hulsmann N."/>
            <person name="Schleicher M."/>
            <person name="Noegel A.A."/>
            <person name="Eichinger L."/>
            <person name="Gallinger C."/>
            <person name="Pawlowski J."/>
            <person name="Sierra R."/>
            <person name="Euteneuer U."/>
            <person name="Pillet L."/>
            <person name="Moustafa A."/>
            <person name="Platzer M."/>
            <person name="Groth M."/>
            <person name="Szafranski K."/>
            <person name="Schliwa M."/>
        </authorList>
    </citation>
    <scope>NUCLEOTIDE SEQUENCE [LARGE SCALE GENOMIC DNA]</scope>
</reference>
<feature type="compositionally biased region" description="Basic and acidic residues" evidence="1">
    <location>
        <begin position="71"/>
        <end position="81"/>
    </location>
</feature>